<dbReference type="PANTHER" id="PTHR10106:SF0">
    <property type="entry name" value="LD36721P"/>
    <property type="match status" value="1"/>
</dbReference>
<feature type="transmembrane region" description="Helical" evidence="11">
    <location>
        <begin position="96"/>
        <end position="117"/>
    </location>
</feature>
<feature type="transmembrane region" description="Helical" evidence="11">
    <location>
        <begin position="176"/>
        <end position="193"/>
    </location>
</feature>
<evidence type="ECO:0000256" key="5">
    <source>
        <dbReference type="ARBA" id="ARBA00022692"/>
    </source>
</evidence>
<keyword evidence="10 11" id="KW-0472">Membrane</keyword>
<dbReference type="Pfam" id="PF03188">
    <property type="entry name" value="Cytochrom_B561"/>
    <property type="match status" value="1"/>
</dbReference>
<keyword evidence="4" id="KW-0349">Heme</keyword>
<comment type="subcellular location">
    <subcellularLocation>
        <location evidence="2">Membrane</location>
        <topology evidence="2">Multi-pass membrane protein</topology>
    </subcellularLocation>
</comment>
<evidence type="ECO:0000256" key="7">
    <source>
        <dbReference type="ARBA" id="ARBA00022982"/>
    </source>
</evidence>
<evidence type="ECO:0000256" key="3">
    <source>
        <dbReference type="ARBA" id="ARBA00022448"/>
    </source>
</evidence>
<feature type="transmembrane region" description="Helical" evidence="11">
    <location>
        <begin position="52"/>
        <end position="75"/>
    </location>
</feature>
<proteinExistence type="predicted"/>
<evidence type="ECO:0000256" key="8">
    <source>
        <dbReference type="ARBA" id="ARBA00022989"/>
    </source>
</evidence>
<dbReference type="GO" id="GO:0016491">
    <property type="term" value="F:oxidoreductase activity"/>
    <property type="evidence" value="ECO:0007669"/>
    <property type="project" value="InterPro"/>
</dbReference>
<accession>A0A7S2AUV8</accession>
<feature type="transmembrane region" description="Helical" evidence="11">
    <location>
        <begin position="213"/>
        <end position="232"/>
    </location>
</feature>
<dbReference type="GO" id="GO:0016020">
    <property type="term" value="C:membrane"/>
    <property type="evidence" value="ECO:0007669"/>
    <property type="project" value="UniProtKB-SubCell"/>
</dbReference>
<evidence type="ECO:0000256" key="2">
    <source>
        <dbReference type="ARBA" id="ARBA00004141"/>
    </source>
</evidence>
<organism evidence="13">
    <name type="scientific">Pycnococcus provasolii</name>
    <dbReference type="NCBI Taxonomy" id="41880"/>
    <lineage>
        <taxon>Eukaryota</taxon>
        <taxon>Viridiplantae</taxon>
        <taxon>Chlorophyta</taxon>
        <taxon>Pseudoscourfieldiophyceae</taxon>
        <taxon>Pseudoscourfieldiales</taxon>
        <taxon>Pycnococcaceae</taxon>
        <taxon>Pycnococcus</taxon>
    </lineage>
</organism>
<keyword evidence="6" id="KW-0479">Metal-binding</keyword>
<evidence type="ECO:0000313" key="13">
    <source>
        <dbReference type="EMBL" id="CAD9378410.1"/>
    </source>
</evidence>
<evidence type="ECO:0000256" key="9">
    <source>
        <dbReference type="ARBA" id="ARBA00023004"/>
    </source>
</evidence>
<evidence type="ECO:0000256" key="1">
    <source>
        <dbReference type="ARBA" id="ARBA00001970"/>
    </source>
</evidence>
<dbReference type="AlphaFoldDB" id="A0A7S2AUV8"/>
<keyword evidence="5 11" id="KW-0812">Transmembrane</keyword>
<dbReference type="InterPro" id="IPR006593">
    <property type="entry name" value="Cyt_b561/ferric_Rdtase_TM"/>
</dbReference>
<evidence type="ECO:0000256" key="10">
    <source>
        <dbReference type="ARBA" id="ARBA00023136"/>
    </source>
</evidence>
<comment type="cofactor">
    <cofactor evidence="1">
        <name>heme b</name>
        <dbReference type="ChEBI" id="CHEBI:60344"/>
    </cofactor>
</comment>
<evidence type="ECO:0000256" key="11">
    <source>
        <dbReference type="SAM" id="Phobius"/>
    </source>
</evidence>
<dbReference type="GO" id="GO:0046872">
    <property type="term" value="F:metal ion binding"/>
    <property type="evidence" value="ECO:0007669"/>
    <property type="project" value="UniProtKB-KW"/>
</dbReference>
<evidence type="ECO:0000256" key="4">
    <source>
        <dbReference type="ARBA" id="ARBA00022617"/>
    </source>
</evidence>
<dbReference type="PANTHER" id="PTHR10106">
    <property type="entry name" value="CYTOCHROME B561-RELATED"/>
    <property type="match status" value="1"/>
</dbReference>
<evidence type="ECO:0000256" key="6">
    <source>
        <dbReference type="ARBA" id="ARBA00022723"/>
    </source>
</evidence>
<feature type="domain" description="Cytochrome b561" evidence="12">
    <location>
        <begin position="17"/>
        <end position="233"/>
    </location>
</feature>
<sequence>MTPTCTSHVVLVLPRLIYVVILILLFSLLNLWKWFPRETASAPSGAKSTFWSFNFHMCFMILAWTVFATEGVLAYATWERSSFICGQPTRHSRVKVIHASLNFICAVMTAMGLLAIFQNHAVKEIPPLYSAHSWLGIITASLTFIAALAGTVFFLLAKKLGISKDVRARVAPWHRLVGLLAYFLGLATCSLGIQEKQGFITCASGAYCLSKTLLTILVILVYALGACVAYVLSKEDRVTAGQLERETDIFEDAQEYGNLLPT</sequence>
<dbReference type="EMBL" id="HBGR01006633">
    <property type="protein sequence ID" value="CAD9378410.1"/>
    <property type="molecule type" value="Transcribed_RNA"/>
</dbReference>
<reference evidence="13" key="1">
    <citation type="submission" date="2021-01" db="EMBL/GenBank/DDBJ databases">
        <authorList>
            <person name="Corre E."/>
            <person name="Pelletier E."/>
            <person name="Niang G."/>
            <person name="Scheremetjew M."/>
            <person name="Finn R."/>
            <person name="Kale V."/>
            <person name="Holt S."/>
            <person name="Cochrane G."/>
            <person name="Meng A."/>
            <person name="Brown T."/>
            <person name="Cohen L."/>
        </authorList>
    </citation>
    <scope>NUCLEOTIDE SEQUENCE</scope>
    <source>
        <strain evidence="13">RCC733</strain>
    </source>
</reference>
<feature type="transmembrane region" description="Helical" evidence="11">
    <location>
        <begin position="137"/>
        <end position="156"/>
    </location>
</feature>
<dbReference type="SMART" id="SM00665">
    <property type="entry name" value="B561"/>
    <property type="match status" value="1"/>
</dbReference>
<dbReference type="InterPro" id="IPR043205">
    <property type="entry name" value="CYB561/CYBRD1-like"/>
</dbReference>
<keyword evidence="8 11" id="KW-1133">Transmembrane helix</keyword>
<dbReference type="PROSITE" id="PS50939">
    <property type="entry name" value="CYTOCHROME_B561"/>
    <property type="match status" value="1"/>
</dbReference>
<keyword evidence="3" id="KW-0813">Transport</keyword>
<dbReference type="Gene3D" id="1.20.120.1770">
    <property type="match status" value="1"/>
</dbReference>
<feature type="transmembrane region" description="Helical" evidence="11">
    <location>
        <begin position="12"/>
        <end position="32"/>
    </location>
</feature>
<gene>
    <name evidence="13" type="ORF">PPRO1471_LOCUS4439</name>
</gene>
<protein>
    <recommendedName>
        <fullName evidence="12">Cytochrome b561 domain-containing protein</fullName>
    </recommendedName>
</protein>
<keyword evidence="7" id="KW-0249">Electron transport</keyword>
<name>A0A7S2AUV8_9CHLO</name>
<keyword evidence="9" id="KW-0408">Iron</keyword>
<evidence type="ECO:0000259" key="12">
    <source>
        <dbReference type="PROSITE" id="PS50939"/>
    </source>
</evidence>
<dbReference type="CDD" id="cd08554">
    <property type="entry name" value="Cyt_b561"/>
    <property type="match status" value="1"/>
</dbReference>